<reference evidence="2" key="1">
    <citation type="submission" date="2020-05" db="EMBL/GenBank/DDBJ databases">
        <authorList>
            <person name="Chiriac C."/>
            <person name="Salcher M."/>
            <person name="Ghai R."/>
            <person name="Kavagutti S V."/>
        </authorList>
    </citation>
    <scope>NUCLEOTIDE SEQUENCE</scope>
</reference>
<name>A0A6J5PPB1_9CAUD</name>
<evidence type="ECO:0000313" key="2">
    <source>
        <dbReference type="EMBL" id="CAB4171816.1"/>
    </source>
</evidence>
<feature type="region of interest" description="Disordered" evidence="1">
    <location>
        <begin position="1"/>
        <end position="192"/>
    </location>
</feature>
<proteinExistence type="predicted"/>
<feature type="compositionally biased region" description="Polar residues" evidence="1">
    <location>
        <begin position="111"/>
        <end position="121"/>
    </location>
</feature>
<gene>
    <name evidence="2" type="ORF">UFOVP929_22</name>
</gene>
<organism evidence="2">
    <name type="scientific">uncultured Caudovirales phage</name>
    <dbReference type="NCBI Taxonomy" id="2100421"/>
    <lineage>
        <taxon>Viruses</taxon>
        <taxon>Duplodnaviria</taxon>
        <taxon>Heunggongvirae</taxon>
        <taxon>Uroviricota</taxon>
        <taxon>Caudoviricetes</taxon>
        <taxon>Peduoviridae</taxon>
        <taxon>Maltschvirus</taxon>
        <taxon>Maltschvirus maltsch</taxon>
    </lineage>
</organism>
<feature type="compositionally biased region" description="Gly residues" evidence="1">
    <location>
        <begin position="14"/>
        <end position="27"/>
    </location>
</feature>
<dbReference type="EMBL" id="LR796871">
    <property type="protein sequence ID" value="CAB4171816.1"/>
    <property type="molecule type" value="Genomic_DNA"/>
</dbReference>
<feature type="compositionally biased region" description="Basic and acidic residues" evidence="1">
    <location>
        <begin position="34"/>
        <end position="52"/>
    </location>
</feature>
<feature type="compositionally biased region" description="Low complexity" evidence="1">
    <location>
        <begin position="165"/>
        <end position="179"/>
    </location>
</feature>
<feature type="compositionally biased region" description="Low complexity" evidence="1">
    <location>
        <begin position="144"/>
        <end position="155"/>
    </location>
</feature>
<accession>A0A6J5PPB1</accession>
<sequence>MAFNRSGKPQSGSFTGGPGVFRGGPMGSGTARVAPERPMTDDEKQNVRERAADSPTFRGGVTGSGVPKPEVIGEGDFKQYRDIPVPKNDRGDRVPRSYTQIKSDNARFARQQASNGINAGSSRPAPGSSVDSGKGREAPKNSTAGKDGAKAGSGSNPERARFNAAKPSSSTSSASSTSSDKPKTAPAAPGSLNYFMKITNKDNKGNDNNRAYQMYKNYKKTGKLPVKTGAKG</sequence>
<protein>
    <submittedName>
        <fullName evidence="2">Uncharacterized protein</fullName>
    </submittedName>
</protein>
<evidence type="ECO:0000256" key="1">
    <source>
        <dbReference type="SAM" id="MobiDB-lite"/>
    </source>
</evidence>